<keyword evidence="3" id="KW-1185">Reference proteome</keyword>
<organism evidence="2 3">
    <name type="scientific">Bradyrhizobium neotropicale</name>
    <dbReference type="NCBI Taxonomy" id="1497615"/>
    <lineage>
        <taxon>Bacteria</taxon>
        <taxon>Pseudomonadati</taxon>
        <taxon>Pseudomonadota</taxon>
        <taxon>Alphaproteobacteria</taxon>
        <taxon>Hyphomicrobiales</taxon>
        <taxon>Nitrobacteraceae</taxon>
        <taxon>Bradyrhizobium</taxon>
    </lineage>
</organism>
<dbReference type="Proteomes" id="UP000077173">
    <property type="component" value="Unassembled WGS sequence"/>
</dbReference>
<dbReference type="RefSeq" id="WP_063676543.1">
    <property type="nucleotide sequence ID" value="NZ_LSEF01000023.1"/>
</dbReference>
<comment type="caution">
    <text evidence="2">The sequence shown here is derived from an EMBL/GenBank/DDBJ whole genome shotgun (WGS) entry which is preliminary data.</text>
</comment>
<dbReference type="GeneID" id="32584733"/>
<dbReference type="EMBL" id="LSEF01000023">
    <property type="protein sequence ID" value="OAF19642.1"/>
    <property type="molecule type" value="Genomic_DNA"/>
</dbReference>
<sequence>MRKQPVPLVLAFTILLPFSFQLATARDVRSIEKPPIDVVGTVSDVVEAVLPYWTSKRPIAVSYRRTPDTAEIALFEIYNSKHVGNAIYKNNCVSAGWEKVIDCDLKMIDDLIDDFYLIPIFATKTNRQAVRESYRRNLLLWVLSHELGHLELGHGRSDFKEDIRGMNVFDAATQVKELSADERSIEIVGNMDRGPSGAYSAVLDIANSLVRKSVCPRTYPKVCNEMPRGVGLIYDYQSNAQPIRIRLSGAHPEFVARFLRILYLAAKDTSQGSGLAHEAKQAIDLLQVEARENEWQSLSRVFAR</sequence>
<feature type="chain" id="PRO_5008056088" description="IrrE N-terminal-like domain-containing protein" evidence="1">
    <location>
        <begin position="26"/>
        <end position="304"/>
    </location>
</feature>
<evidence type="ECO:0000313" key="3">
    <source>
        <dbReference type="Proteomes" id="UP000077173"/>
    </source>
</evidence>
<evidence type="ECO:0000256" key="1">
    <source>
        <dbReference type="SAM" id="SignalP"/>
    </source>
</evidence>
<accession>A0A176ZIC6</accession>
<gene>
    <name evidence="2" type="ORF">AXW67_36155</name>
</gene>
<dbReference type="AlphaFoldDB" id="A0A176ZIC6"/>
<proteinExistence type="predicted"/>
<feature type="signal peptide" evidence="1">
    <location>
        <begin position="1"/>
        <end position="25"/>
    </location>
</feature>
<protein>
    <recommendedName>
        <fullName evidence="4">IrrE N-terminal-like domain-containing protein</fullName>
    </recommendedName>
</protein>
<keyword evidence="1" id="KW-0732">Signal</keyword>
<evidence type="ECO:0000313" key="2">
    <source>
        <dbReference type="EMBL" id="OAF19642.1"/>
    </source>
</evidence>
<name>A0A176ZIC6_9BRAD</name>
<reference evidence="2 3" key="1">
    <citation type="submission" date="2016-02" db="EMBL/GenBank/DDBJ databases">
        <title>Draft genome sequence of the strain BR 10247T Bradyrhizobium neotropicale isolated from nodules of Centrolobium paraense.</title>
        <authorList>
            <person name="Simoes-Araujo J.L."/>
            <person name="Barauna A.C."/>
            <person name="Silva K."/>
            <person name="Zilli J.E."/>
        </authorList>
    </citation>
    <scope>NUCLEOTIDE SEQUENCE [LARGE SCALE GENOMIC DNA]</scope>
    <source>
        <strain evidence="2 3">BR 10247</strain>
    </source>
</reference>
<evidence type="ECO:0008006" key="4">
    <source>
        <dbReference type="Google" id="ProtNLM"/>
    </source>
</evidence>